<proteinExistence type="predicted"/>
<gene>
    <name evidence="2" type="ORF">ACHAWO_004480</name>
</gene>
<comment type="caution">
    <text evidence="2">The sequence shown here is derived from an EMBL/GenBank/DDBJ whole genome shotgun (WGS) entry which is preliminary data.</text>
</comment>
<evidence type="ECO:0000256" key="1">
    <source>
        <dbReference type="SAM" id="MobiDB-lite"/>
    </source>
</evidence>
<dbReference type="AlphaFoldDB" id="A0ABD3NVE8"/>
<name>A0ABD3NVE8_9STRA</name>
<keyword evidence="3" id="KW-1185">Reference proteome</keyword>
<feature type="region of interest" description="Disordered" evidence="1">
    <location>
        <begin position="1"/>
        <end position="34"/>
    </location>
</feature>
<evidence type="ECO:0000313" key="2">
    <source>
        <dbReference type="EMBL" id="KAL3779904.1"/>
    </source>
</evidence>
<dbReference type="EMBL" id="JALLPJ020000913">
    <property type="protein sequence ID" value="KAL3779904.1"/>
    <property type="molecule type" value="Genomic_DNA"/>
</dbReference>
<dbReference type="Proteomes" id="UP001530400">
    <property type="component" value="Unassembled WGS sequence"/>
</dbReference>
<reference evidence="2 3" key="1">
    <citation type="submission" date="2024-10" db="EMBL/GenBank/DDBJ databases">
        <title>Updated reference genomes for cyclostephanoid diatoms.</title>
        <authorList>
            <person name="Roberts W.R."/>
            <person name="Alverson A.J."/>
        </authorList>
    </citation>
    <scope>NUCLEOTIDE SEQUENCE [LARGE SCALE GENOMIC DNA]</scope>
    <source>
        <strain evidence="2 3">AJA010-31</strain>
    </source>
</reference>
<sequence>MCNSNEAKKHRGNGKVSSRRTNTRSVQRPRSINLGDIKSTSDLEALKAQDPWMYYSIPAVRNSATLGKAVDISTIVAAMSSGASSVVERRSRISFENSDLDMLEDFIAELMAGSGTMDHSDGEALGTNLFDEFLESFSDR</sequence>
<evidence type="ECO:0000313" key="3">
    <source>
        <dbReference type="Proteomes" id="UP001530400"/>
    </source>
</evidence>
<protein>
    <submittedName>
        <fullName evidence="2">Uncharacterized protein</fullName>
    </submittedName>
</protein>
<feature type="compositionally biased region" description="Basic residues" evidence="1">
    <location>
        <begin position="8"/>
        <end position="22"/>
    </location>
</feature>
<accession>A0ABD3NVE8</accession>
<organism evidence="2 3">
    <name type="scientific">Cyclotella atomus</name>
    <dbReference type="NCBI Taxonomy" id="382360"/>
    <lineage>
        <taxon>Eukaryota</taxon>
        <taxon>Sar</taxon>
        <taxon>Stramenopiles</taxon>
        <taxon>Ochrophyta</taxon>
        <taxon>Bacillariophyta</taxon>
        <taxon>Coscinodiscophyceae</taxon>
        <taxon>Thalassiosirophycidae</taxon>
        <taxon>Stephanodiscales</taxon>
        <taxon>Stephanodiscaceae</taxon>
        <taxon>Cyclotella</taxon>
    </lineage>
</organism>